<dbReference type="Gene3D" id="3.40.50.970">
    <property type="match status" value="2"/>
</dbReference>
<protein>
    <submittedName>
        <fullName evidence="3">Indolepyruvate oxidoreductase subunit IorA</fullName>
        <ecNumber evidence="3">1.2.7.8</ecNumber>
    </submittedName>
</protein>
<keyword evidence="3" id="KW-0670">Pyruvate</keyword>
<dbReference type="InterPro" id="IPR029061">
    <property type="entry name" value="THDP-binding"/>
</dbReference>
<dbReference type="GO" id="GO:0046872">
    <property type="term" value="F:metal ion binding"/>
    <property type="evidence" value="ECO:0007669"/>
    <property type="project" value="UniProtKB-KW"/>
</dbReference>
<dbReference type="PANTHER" id="PTHR43710:SF5">
    <property type="entry name" value="INDOLEPYRUVATE FERREDOXIN OXIDOREDUCTASE ALPHA SUBUNIT"/>
    <property type="match status" value="1"/>
</dbReference>
<dbReference type="GO" id="GO:0043805">
    <property type="term" value="F:indolepyruvate ferredoxin oxidoreductase activity"/>
    <property type="evidence" value="ECO:0007669"/>
    <property type="project" value="UniProtKB-EC"/>
</dbReference>
<dbReference type="EC" id="1.2.7.8" evidence="3"/>
<dbReference type="SUPFAM" id="SSF52518">
    <property type="entry name" value="Thiamin diphosphate-binding fold (THDP-binding)"/>
    <property type="match status" value="2"/>
</dbReference>
<gene>
    <name evidence="3" type="ORF">MGWOODY_XGa2688</name>
</gene>
<dbReference type="EMBL" id="CZRL01000094">
    <property type="protein sequence ID" value="CUS52993.1"/>
    <property type="molecule type" value="Genomic_DNA"/>
</dbReference>
<evidence type="ECO:0000256" key="1">
    <source>
        <dbReference type="ARBA" id="ARBA00022723"/>
    </source>
</evidence>
<keyword evidence="1" id="KW-0479">Metal-binding</keyword>
<dbReference type="GO" id="GO:0030976">
    <property type="term" value="F:thiamine pyrophosphate binding"/>
    <property type="evidence" value="ECO:0007669"/>
    <property type="project" value="InterPro"/>
</dbReference>
<feature type="domain" description="4Fe-4S ferredoxin-type" evidence="2">
    <location>
        <begin position="611"/>
        <end position="642"/>
    </location>
</feature>
<name>A0A170PRJ3_9ZZZZ</name>
<dbReference type="PROSITE" id="PS51379">
    <property type="entry name" value="4FE4S_FER_2"/>
    <property type="match status" value="1"/>
</dbReference>
<dbReference type="PANTHER" id="PTHR43710">
    <property type="entry name" value="2-HYDROXYACYL-COA LYASE"/>
    <property type="match status" value="1"/>
</dbReference>
<evidence type="ECO:0000259" key="2">
    <source>
        <dbReference type="PROSITE" id="PS51379"/>
    </source>
</evidence>
<dbReference type="Pfam" id="PF02775">
    <property type="entry name" value="TPP_enzyme_C"/>
    <property type="match status" value="1"/>
</dbReference>
<dbReference type="InterPro" id="IPR045025">
    <property type="entry name" value="HACL1-like"/>
</dbReference>
<keyword evidence="3" id="KW-0560">Oxidoreductase</keyword>
<evidence type="ECO:0000313" key="3">
    <source>
        <dbReference type="EMBL" id="CUS52993.1"/>
    </source>
</evidence>
<dbReference type="InterPro" id="IPR011766">
    <property type="entry name" value="TPP_enzyme_TPP-bd"/>
</dbReference>
<dbReference type="CDD" id="cd02008">
    <property type="entry name" value="TPP_IOR_alpha"/>
    <property type="match status" value="1"/>
</dbReference>
<reference evidence="3" key="1">
    <citation type="submission" date="2015-10" db="EMBL/GenBank/DDBJ databases">
        <authorList>
            <person name="Gilbert D.G."/>
        </authorList>
    </citation>
    <scope>NUCLEOTIDE SEQUENCE</scope>
</reference>
<organism evidence="3">
    <name type="scientific">hydrothermal vent metagenome</name>
    <dbReference type="NCBI Taxonomy" id="652676"/>
    <lineage>
        <taxon>unclassified sequences</taxon>
        <taxon>metagenomes</taxon>
        <taxon>ecological metagenomes</taxon>
    </lineage>
</organism>
<proteinExistence type="predicted"/>
<accession>A0A170PRJ3</accession>
<dbReference type="AlphaFoldDB" id="A0A170PRJ3"/>
<sequence>MAERSFKQEVEKLRLGPGEEFRGEGILAVTKALLQCGVGYVGGYQGAPISHLMDVLVDAQDVLEELDVRFEANASEAAACAMLAASVHYPIRGAVTFKAPVGINVASDALANLSSGGVTGGALVVVGEDYGEGSSIMQERSHAYATKSQIWLLDPRPNLPSIVKAVEDGFELSEASNTPVMLELRIRACHVYGSFMTKANRRPTLSVTQALNEPKRQTDRIVLPPASYAHEQEKISQRWPAAVEFIRSRQLNEVFGPASGKTGIVMQGGMYNGVIRALQRLGLADLYGETRIPLYVLNVTYPLVEDEFLAFCKGKSAVLVVEEGQPAYIEDAMAAILYRARGSVQLSGKDVLPMAGEYIGQHVLEGLTAFLARHAPEELPAGTAQSQDKPIAESGNNLSDAVPVRPPSFCTGCPERPVFSALKMVQQERGSLQVAGDIGCHLFGSLAPFEIGGTTMGYGLGPASNAAFDGGGSQRPVSIIGDGGFWHNGLTSSVGNAVFNKSDGVILVVDNFYSAATGGQDVLSSRAENRSKSTGHPISAAVKGIGVEWVREVNDTYDVATMRDTLKAALDTDHEGPKVIVASSECMLNRQRRERPVVNQSIAAGERVVKPRFGVDDDVCTGDHACIRLSGCPSLSLKTLDDPLRDDPVAHIDQSCVGCGNCGEVADAAVLCPSFYRADVVHNPGWFERLRHRLTLGLIGILQRRRSRRVLGFEPT</sequence>
<dbReference type="InterPro" id="IPR017896">
    <property type="entry name" value="4Fe4S_Fe-S-bd"/>
</dbReference>